<evidence type="ECO:0000313" key="3">
    <source>
        <dbReference type="EMBL" id="PWW82760.1"/>
    </source>
</evidence>
<dbReference type="EMBL" id="PDNZ01000002">
    <property type="protein sequence ID" value="PWW82760.1"/>
    <property type="molecule type" value="Genomic_DNA"/>
</dbReference>
<dbReference type="InterPro" id="IPR050400">
    <property type="entry name" value="Bact_Cytoskel_RodZ"/>
</dbReference>
<evidence type="ECO:0000313" key="4">
    <source>
        <dbReference type="Proteomes" id="UP000246278"/>
    </source>
</evidence>
<reference evidence="4" key="1">
    <citation type="submission" date="2017-10" db="EMBL/GenBank/DDBJ databases">
        <authorList>
            <person name="Gaisin V.A."/>
            <person name="Rysina M.S."/>
            <person name="Grouzdev D.S."/>
        </authorList>
    </citation>
    <scope>NUCLEOTIDE SEQUENCE [LARGE SCALE GENOMIC DNA]</scope>
    <source>
        <strain evidence="4">V1</strain>
    </source>
</reference>
<dbReference type="InterPro" id="IPR001387">
    <property type="entry name" value="Cro/C1-type_HTH"/>
</dbReference>
<feature type="domain" description="HTH cro/C1-type" evidence="2">
    <location>
        <begin position="17"/>
        <end position="77"/>
    </location>
</feature>
<keyword evidence="1" id="KW-0472">Membrane</keyword>
<evidence type="ECO:0000256" key="1">
    <source>
        <dbReference type="SAM" id="Phobius"/>
    </source>
</evidence>
<dbReference type="GO" id="GO:0003677">
    <property type="term" value="F:DNA binding"/>
    <property type="evidence" value="ECO:0007669"/>
    <property type="project" value="InterPro"/>
</dbReference>
<organism evidence="3 4">
    <name type="scientific">Prosthecochloris marina</name>
    <dbReference type="NCBI Taxonomy" id="2017681"/>
    <lineage>
        <taxon>Bacteria</taxon>
        <taxon>Pseudomonadati</taxon>
        <taxon>Chlorobiota</taxon>
        <taxon>Chlorobiia</taxon>
        <taxon>Chlorobiales</taxon>
        <taxon>Chlorobiaceae</taxon>
        <taxon>Prosthecochloris</taxon>
    </lineage>
</organism>
<name>A0A317T8T7_9CHLB</name>
<gene>
    <name evidence="3" type="ORF">CR164_03180</name>
</gene>
<dbReference type="SUPFAM" id="SSF47413">
    <property type="entry name" value="lambda repressor-like DNA-binding domains"/>
    <property type="match status" value="1"/>
</dbReference>
<dbReference type="RefSeq" id="WP_110022478.1">
    <property type="nucleotide sequence ID" value="NZ_PDNZ01000002.1"/>
</dbReference>
<sequence length="306" mass="33483">MADEATFGSASDLLVSKLVRARKEQGLSLEELSAETRIKKDHLEKIEAGNLTFLPAAYVYAFLKEYAQALDVYDSDLIERCRDELSIPADLKIMQGNEPVEDEQRGGNGERLSGMFGAVTAAGGKTPVAALLVGGAVLFVLVLFAISFFMFSGSSGDDQAGSQKENEAEVSVVEMQPEFDLTGSDSVARLDTLMKVPAHENAVSPDLAVMQEEWAQGVSFLPESPASPYQKILIVRITDDLSWVKIVADDGDMVYPGGQFKAGEVLRYEAKRKFWVNIGRPPFVELYLNGEKVPPLRKRTVVLGEK</sequence>
<dbReference type="CDD" id="cd00093">
    <property type="entry name" value="HTH_XRE"/>
    <property type="match status" value="1"/>
</dbReference>
<comment type="caution">
    <text evidence="3">The sequence shown here is derived from an EMBL/GenBank/DDBJ whole genome shotgun (WGS) entry which is preliminary data.</text>
</comment>
<evidence type="ECO:0000259" key="2">
    <source>
        <dbReference type="SMART" id="SM00530"/>
    </source>
</evidence>
<dbReference type="Pfam" id="PF13413">
    <property type="entry name" value="HTH_25"/>
    <property type="match status" value="1"/>
</dbReference>
<keyword evidence="1" id="KW-0812">Transmembrane</keyword>
<dbReference type="Proteomes" id="UP000246278">
    <property type="component" value="Unassembled WGS sequence"/>
</dbReference>
<dbReference type="AlphaFoldDB" id="A0A317T8T7"/>
<protein>
    <recommendedName>
        <fullName evidence="2">HTH cro/C1-type domain-containing protein</fullName>
    </recommendedName>
</protein>
<dbReference type="Gene3D" id="1.10.260.40">
    <property type="entry name" value="lambda repressor-like DNA-binding domains"/>
    <property type="match status" value="1"/>
</dbReference>
<keyword evidence="4" id="KW-1185">Reference proteome</keyword>
<dbReference type="OrthoDB" id="9790252at2"/>
<dbReference type="PANTHER" id="PTHR34475:SF1">
    <property type="entry name" value="CYTOSKELETON PROTEIN RODZ"/>
    <property type="match status" value="1"/>
</dbReference>
<proteinExistence type="predicted"/>
<dbReference type="InterPro" id="IPR025194">
    <property type="entry name" value="RodZ-like_C"/>
</dbReference>
<keyword evidence="1" id="KW-1133">Transmembrane helix</keyword>
<dbReference type="Pfam" id="PF13464">
    <property type="entry name" value="RodZ_C"/>
    <property type="match status" value="1"/>
</dbReference>
<dbReference type="PANTHER" id="PTHR34475">
    <property type="match status" value="1"/>
</dbReference>
<dbReference type="SMART" id="SM00530">
    <property type="entry name" value="HTH_XRE"/>
    <property type="match status" value="1"/>
</dbReference>
<dbReference type="InterPro" id="IPR010982">
    <property type="entry name" value="Lambda_DNA-bd_dom_sf"/>
</dbReference>
<feature type="transmembrane region" description="Helical" evidence="1">
    <location>
        <begin position="128"/>
        <end position="151"/>
    </location>
</feature>
<accession>A0A317T8T7</accession>